<dbReference type="EMBL" id="KZ857428">
    <property type="protein sequence ID" value="RDX46386.1"/>
    <property type="molecule type" value="Genomic_DNA"/>
</dbReference>
<accession>A0A371D1H4</accession>
<reference evidence="2 3" key="1">
    <citation type="journal article" date="2018" name="Biotechnol. Biofuels">
        <title>Integrative visual omics of the white-rot fungus Polyporus brumalis exposes the biotechnological potential of its oxidative enzymes for delignifying raw plant biomass.</title>
        <authorList>
            <person name="Miyauchi S."/>
            <person name="Rancon A."/>
            <person name="Drula E."/>
            <person name="Hage H."/>
            <person name="Chaduli D."/>
            <person name="Favel A."/>
            <person name="Grisel S."/>
            <person name="Henrissat B."/>
            <person name="Herpoel-Gimbert I."/>
            <person name="Ruiz-Duenas F.J."/>
            <person name="Chevret D."/>
            <person name="Hainaut M."/>
            <person name="Lin J."/>
            <person name="Wang M."/>
            <person name="Pangilinan J."/>
            <person name="Lipzen A."/>
            <person name="Lesage-Meessen L."/>
            <person name="Navarro D."/>
            <person name="Riley R."/>
            <person name="Grigoriev I.V."/>
            <person name="Zhou S."/>
            <person name="Raouche S."/>
            <person name="Rosso M.N."/>
        </authorList>
    </citation>
    <scope>NUCLEOTIDE SEQUENCE [LARGE SCALE GENOMIC DNA]</scope>
    <source>
        <strain evidence="2 3">BRFM 1820</strain>
    </source>
</reference>
<keyword evidence="1" id="KW-0472">Membrane</keyword>
<protein>
    <submittedName>
        <fullName evidence="2">Uncharacterized protein</fullName>
    </submittedName>
</protein>
<name>A0A371D1H4_9APHY</name>
<evidence type="ECO:0000256" key="1">
    <source>
        <dbReference type="SAM" id="Phobius"/>
    </source>
</evidence>
<evidence type="ECO:0000313" key="2">
    <source>
        <dbReference type="EMBL" id="RDX46386.1"/>
    </source>
</evidence>
<organism evidence="2 3">
    <name type="scientific">Lentinus brumalis</name>
    <dbReference type="NCBI Taxonomy" id="2498619"/>
    <lineage>
        <taxon>Eukaryota</taxon>
        <taxon>Fungi</taxon>
        <taxon>Dikarya</taxon>
        <taxon>Basidiomycota</taxon>
        <taxon>Agaricomycotina</taxon>
        <taxon>Agaricomycetes</taxon>
        <taxon>Polyporales</taxon>
        <taxon>Polyporaceae</taxon>
        <taxon>Lentinus</taxon>
    </lineage>
</organism>
<keyword evidence="1" id="KW-0812">Transmembrane</keyword>
<dbReference type="AlphaFoldDB" id="A0A371D1H4"/>
<sequence>MMVDFRLQAGTDRSRARRSVLKYSNGSCRVLYSQCRHVAYCLFAFIISSVVLVSYMGTYQ</sequence>
<proteinExistence type="predicted"/>
<gene>
    <name evidence="2" type="ORF">OH76DRAFT_889246</name>
</gene>
<dbReference type="Proteomes" id="UP000256964">
    <property type="component" value="Unassembled WGS sequence"/>
</dbReference>
<keyword evidence="1" id="KW-1133">Transmembrane helix</keyword>
<feature type="transmembrane region" description="Helical" evidence="1">
    <location>
        <begin position="38"/>
        <end position="57"/>
    </location>
</feature>
<evidence type="ECO:0000313" key="3">
    <source>
        <dbReference type="Proteomes" id="UP000256964"/>
    </source>
</evidence>
<keyword evidence="3" id="KW-1185">Reference proteome</keyword>